<name>A0AA40D5U1_9PEZI</name>
<sequence>MDHLPTFASATGPYPTVPYLPSDDDVYDGDTFEDYPERQRWSSSLLFAGDFRQGRDLNETAVFLQKWLYFGLVSELSLVGSIFGCKISLPEKFVQEKEEKKSEDMEEGPKNVDGEGSSGGGKVVSTKKLEKLLKRRVDCLKLNVDNQREEHLLALDKALATACAVSEVLAALRHVRPDECPLPFEIILSIKVLGRAIDDALRDGGLAEGKRDWGLRPIAVARMRNDGWCPREISLVNTFLSEASMFCASYMKRESTGGKGAADHSRCNDFECQVNQINNNDYKTRHYTEDCNCQFYHVDEEKLKQVIRHKRIPYIEMKPVKLEDETKTLQVELQSQKGSVLEFSTSIVIFSHVWSDGLGNPKNNALPKCQLQRFYNILRDAPWWDVKAKEWHEKANRDRYKERQIKNAWTFHPKSIRAPVREFLGRPVCIWLDTLCVPVEGGWHKTEAIQNLKRYYANADITVVLDAELLRVEHEKCSEGEILLRIALSGWMRRCWTYQEAIIASGRLRVLFADGYYDLPDVVGFMRQLNSIAPYLMSQEQQKNAKDIKEAMTYSFTAIGTAYDIYCGALLTNNLQKTLSKAFGIPDTINLGPYINKAKGIFNPKDPFTFLPAPARLAADTKSFFAGITAMWAEQPTAVEEQLQNRVYRMVAAWESLRYRTTSRSRDRLVNFIFACAKEQRDFVALEKVLREEETKCRFRTWLLKQPALPAGLLFVQGPKMKEHGFRWAPTDVHFTSVEDDALACCVGWSVEEKRTDVDTQPRFQTPGMLPVAKDVFSWAKESIAEYMKEGGEVTDAGPRTPALSMTVEGSLKLQKPGFLIMTRLKPADVQFYLCDIEAEEKSYRVVLDWTSTPPDVTAQCLADVGPSFALVLRREPENGSIETAALLKDVVGAEKVYNMYSLYQTLIL</sequence>
<organism evidence="2 3">
    <name type="scientific">Lasiodiplodia hormozganensis</name>
    <dbReference type="NCBI Taxonomy" id="869390"/>
    <lineage>
        <taxon>Eukaryota</taxon>
        <taxon>Fungi</taxon>
        <taxon>Dikarya</taxon>
        <taxon>Ascomycota</taxon>
        <taxon>Pezizomycotina</taxon>
        <taxon>Dothideomycetes</taxon>
        <taxon>Dothideomycetes incertae sedis</taxon>
        <taxon>Botryosphaeriales</taxon>
        <taxon>Botryosphaeriaceae</taxon>
        <taxon>Lasiodiplodia</taxon>
    </lineage>
</organism>
<proteinExistence type="predicted"/>
<dbReference type="AlphaFoldDB" id="A0AA40D5U1"/>
<dbReference type="Proteomes" id="UP001175001">
    <property type="component" value="Unassembled WGS sequence"/>
</dbReference>
<comment type="caution">
    <text evidence="2">The sequence shown here is derived from an EMBL/GenBank/DDBJ whole genome shotgun (WGS) entry which is preliminary data.</text>
</comment>
<dbReference type="PANTHER" id="PTHR39596:SF2">
    <property type="entry name" value="HET DOMAIN PROTEIN (AFU_ORTHOLOGUE AFUA_1G17550)-RELATED"/>
    <property type="match status" value="1"/>
</dbReference>
<feature type="compositionally biased region" description="Basic and acidic residues" evidence="1">
    <location>
        <begin position="97"/>
        <end position="113"/>
    </location>
</feature>
<evidence type="ECO:0000313" key="2">
    <source>
        <dbReference type="EMBL" id="KAK0661324.1"/>
    </source>
</evidence>
<dbReference type="EMBL" id="JAUJDW010000008">
    <property type="protein sequence ID" value="KAK0661324.1"/>
    <property type="molecule type" value="Genomic_DNA"/>
</dbReference>
<feature type="region of interest" description="Disordered" evidence="1">
    <location>
        <begin position="97"/>
        <end position="123"/>
    </location>
</feature>
<evidence type="ECO:0000313" key="3">
    <source>
        <dbReference type="Proteomes" id="UP001175001"/>
    </source>
</evidence>
<keyword evidence="3" id="KW-1185">Reference proteome</keyword>
<evidence type="ECO:0008006" key="4">
    <source>
        <dbReference type="Google" id="ProtNLM"/>
    </source>
</evidence>
<accession>A0AA40D5U1</accession>
<dbReference type="PANTHER" id="PTHR39596">
    <property type="match status" value="1"/>
</dbReference>
<gene>
    <name evidence="2" type="ORF">DIS24_g2520</name>
</gene>
<evidence type="ECO:0000256" key="1">
    <source>
        <dbReference type="SAM" id="MobiDB-lite"/>
    </source>
</evidence>
<protein>
    <recommendedName>
        <fullName evidence="4">Heterokaryon incompatibility domain-containing protein</fullName>
    </recommendedName>
</protein>
<reference evidence="2" key="1">
    <citation type="submission" date="2023-06" db="EMBL/GenBank/DDBJ databases">
        <title>Multi-omics analyses reveal the molecular pathogenesis toolkit of Lasiodiplodia hormozganensis, a cross-kingdom pathogen.</title>
        <authorList>
            <person name="Felix C."/>
            <person name="Meneses R."/>
            <person name="Goncalves M.F.M."/>
            <person name="Tilleman L."/>
            <person name="Duarte A.S."/>
            <person name="Jorrin-Novo J.V."/>
            <person name="Van De Peer Y."/>
            <person name="Deforce D."/>
            <person name="Van Nieuwerburgh F."/>
            <person name="Esteves A.C."/>
            <person name="Alves A."/>
        </authorList>
    </citation>
    <scope>NUCLEOTIDE SEQUENCE</scope>
    <source>
        <strain evidence="2">CBS 339.90</strain>
    </source>
</reference>